<feature type="region of interest" description="Disordered" evidence="7">
    <location>
        <begin position="1"/>
        <end position="20"/>
    </location>
</feature>
<keyword evidence="3 6" id="KW-0805">Transcription regulation</keyword>
<evidence type="ECO:0000256" key="3">
    <source>
        <dbReference type="ARBA" id="ARBA00023015"/>
    </source>
</evidence>
<dbReference type="InterPro" id="IPR017856">
    <property type="entry name" value="Integrase-like_N"/>
</dbReference>
<organism evidence="10 11">
    <name type="scientific">Candidatus Egerieisoma faecipullorum</name>
    <dbReference type="NCBI Taxonomy" id="2840963"/>
    <lineage>
        <taxon>Bacteria</taxon>
        <taxon>Bacillati</taxon>
        <taxon>Bacillota</taxon>
        <taxon>Clostridia</taxon>
        <taxon>Eubacteriales</taxon>
        <taxon>Clostridiaceae</taxon>
        <taxon>Clostridiaceae incertae sedis</taxon>
        <taxon>Candidatus Egerieisoma</taxon>
    </lineage>
</organism>
<comment type="caution">
    <text evidence="10">The sequence shown here is derived from an EMBL/GenBank/DDBJ whole genome shotgun (WGS) entry which is preliminary data.</text>
</comment>
<keyword evidence="5 6" id="KW-0804">Transcription</keyword>
<accession>A0A9D1L9J0</accession>
<evidence type="ECO:0000259" key="9">
    <source>
        <dbReference type="Pfam" id="PF20772"/>
    </source>
</evidence>
<dbReference type="InterPro" id="IPR029072">
    <property type="entry name" value="YebC-like"/>
</dbReference>
<dbReference type="Gene3D" id="1.10.10.200">
    <property type="match status" value="1"/>
</dbReference>
<dbReference type="AlphaFoldDB" id="A0A9D1L9J0"/>
<proteinExistence type="inferred from homology"/>
<dbReference type="EMBL" id="DVMM01000142">
    <property type="protein sequence ID" value="HIU29994.1"/>
    <property type="molecule type" value="Genomic_DNA"/>
</dbReference>
<dbReference type="Pfam" id="PF01709">
    <property type="entry name" value="Transcrip_reg"/>
    <property type="match status" value="1"/>
</dbReference>
<keyword evidence="2 6" id="KW-0963">Cytoplasm</keyword>
<evidence type="ECO:0000313" key="10">
    <source>
        <dbReference type="EMBL" id="HIU29994.1"/>
    </source>
</evidence>
<dbReference type="FunFam" id="3.30.70.980:FF:000002">
    <property type="entry name" value="Probable transcriptional regulatory protein YebC"/>
    <property type="match status" value="1"/>
</dbReference>
<dbReference type="HAMAP" id="MF_00693">
    <property type="entry name" value="Transcrip_reg_TACO1"/>
    <property type="match status" value="1"/>
</dbReference>
<dbReference type="NCBIfam" id="NF001030">
    <property type="entry name" value="PRK00110.1"/>
    <property type="match status" value="1"/>
</dbReference>
<evidence type="ECO:0000256" key="4">
    <source>
        <dbReference type="ARBA" id="ARBA00023125"/>
    </source>
</evidence>
<dbReference type="InterPro" id="IPR048300">
    <property type="entry name" value="TACO1_YebC-like_2nd/3rd_dom"/>
</dbReference>
<dbReference type="InterPro" id="IPR002876">
    <property type="entry name" value="Transcrip_reg_TACO1-like"/>
</dbReference>
<reference evidence="10" key="1">
    <citation type="submission" date="2020-10" db="EMBL/GenBank/DDBJ databases">
        <authorList>
            <person name="Gilroy R."/>
        </authorList>
    </citation>
    <scope>NUCLEOTIDE SEQUENCE</scope>
    <source>
        <strain evidence="10">CHK195-4489</strain>
    </source>
</reference>
<dbReference type="InterPro" id="IPR026564">
    <property type="entry name" value="Transcrip_reg_TACO1-like_dom3"/>
</dbReference>
<dbReference type="GO" id="GO:0005829">
    <property type="term" value="C:cytosol"/>
    <property type="evidence" value="ECO:0007669"/>
    <property type="project" value="TreeGrafter"/>
</dbReference>
<evidence type="ECO:0000313" key="11">
    <source>
        <dbReference type="Proteomes" id="UP000824089"/>
    </source>
</evidence>
<evidence type="ECO:0000259" key="8">
    <source>
        <dbReference type="Pfam" id="PF01709"/>
    </source>
</evidence>
<evidence type="ECO:0000256" key="5">
    <source>
        <dbReference type="ARBA" id="ARBA00023163"/>
    </source>
</evidence>
<feature type="domain" description="TACO1/YebC-like second and third" evidence="8">
    <location>
        <begin position="82"/>
        <end position="239"/>
    </location>
</feature>
<protein>
    <recommendedName>
        <fullName evidence="6">Probable transcriptional regulatory protein IAD50_06840</fullName>
    </recommendedName>
</protein>
<dbReference type="FunFam" id="1.10.10.200:FF:000002">
    <property type="entry name" value="Probable transcriptional regulatory protein CLM62_37755"/>
    <property type="match status" value="1"/>
</dbReference>
<evidence type="ECO:0000256" key="6">
    <source>
        <dbReference type="HAMAP-Rule" id="MF_00693"/>
    </source>
</evidence>
<evidence type="ECO:0000256" key="7">
    <source>
        <dbReference type="SAM" id="MobiDB-lite"/>
    </source>
</evidence>
<dbReference type="SUPFAM" id="SSF75625">
    <property type="entry name" value="YebC-like"/>
    <property type="match status" value="1"/>
</dbReference>
<dbReference type="PANTHER" id="PTHR12532">
    <property type="entry name" value="TRANSLATIONAL ACTIVATOR OF CYTOCHROME C OXIDASE 1"/>
    <property type="match status" value="1"/>
</dbReference>
<dbReference type="PANTHER" id="PTHR12532:SF6">
    <property type="entry name" value="TRANSCRIPTIONAL REGULATORY PROTEIN YEBC-RELATED"/>
    <property type="match status" value="1"/>
</dbReference>
<dbReference type="GO" id="GO:0003677">
    <property type="term" value="F:DNA binding"/>
    <property type="evidence" value="ECO:0007669"/>
    <property type="project" value="UniProtKB-UniRule"/>
</dbReference>
<dbReference type="GO" id="GO:0006355">
    <property type="term" value="P:regulation of DNA-templated transcription"/>
    <property type="evidence" value="ECO:0007669"/>
    <property type="project" value="UniProtKB-UniRule"/>
</dbReference>
<dbReference type="NCBIfam" id="TIGR01033">
    <property type="entry name" value="YebC/PmpR family DNA-binding transcriptional regulator"/>
    <property type="match status" value="1"/>
</dbReference>
<gene>
    <name evidence="10" type="ORF">IAD50_06840</name>
</gene>
<evidence type="ECO:0000256" key="1">
    <source>
        <dbReference type="ARBA" id="ARBA00008724"/>
    </source>
</evidence>
<comment type="subcellular location">
    <subcellularLocation>
        <location evidence="6">Cytoplasm</location>
    </subcellularLocation>
</comment>
<dbReference type="Gene3D" id="3.30.70.980">
    <property type="match status" value="2"/>
</dbReference>
<sequence>MSGHSKWANIKHKKGKSDAQKAKVFTKIGRELQIAVKSGGPDPESNSKLKDVIAKAKAANMPNDNIMRSIKRASGDNANDVMEEITYEGYGPSGVAIIVETVTDNRNRTAADIRHIFDKFGGNLGSTGCVSFMFDKKGLIVIENDGDIEEETLMMDALECGAEDFSADDDAFEITTDPADFSNVRSALEEKGYSFLEAAVSMIPQNYVTLTEEKPLEQIERLIDALEDNDDVMEVWHNWEQA</sequence>
<name>A0A9D1L9J0_9CLOT</name>
<dbReference type="Proteomes" id="UP000824089">
    <property type="component" value="Unassembled WGS sequence"/>
</dbReference>
<evidence type="ECO:0000256" key="2">
    <source>
        <dbReference type="ARBA" id="ARBA00022490"/>
    </source>
</evidence>
<keyword evidence="4 6" id="KW-0238">DNA-binding</keyword>
<comment type="similarity">
    <text evidence="1 6">Belongs to the TACO1 family.</text>
</comment>
<reference evidence="10" key="2">
    <citation type="journal article" date="2021" name="PeerJ">
        <title>Extensive microbial diversity within the chicken gut microbiome revealed by metagenomics and culture.</title>
        <authorList>
            <person name="Gilroy R."/>
            <person name="Ravi A."/>
            <person name="Getino M."/>
            <person name="Pursley I."/>
            <person name="Horton D.L."/>
            <person name="Alikhan N.F."/>
            <person name="Baker D."/>
            <person name="Gharbi K."/>
            <person name="Hall N."/>
            <person name="Watson M."/>
            <person name="Adriaenssens E.M."/>
            <person name="Foster-Nyarko E."/>
            <person name="Jarju S."/>
            <person name="Secka A."/>
            <person name="Antonio M."/>
            <person name="Oren A."/>
            <person name="Chaudhuri R.R."/>
            <person name="La Ragione R."/>
            <person name="Hildebrand F."/>
            <person name="Pallen M.J."/>
        </authorList>
    </citation>
    <scope>NUCLEOTIDE SEQUENCE</scope>
    <source>
        <strain evidence="10">CHK195-4489</strain>
    </source>
</reference>
<feature type="domain" description="TACO1/YebC-like N-terminal" evidence="9">
    <location>
        <begin position="5"/>
        <end position="75"/>
    </location>
</feature>
<dbReference type="Pfam" id="PF20772">
    <property type="entry name" value="TACO1_YebC_N"/>
    <property type="match status" value="1"/>
</dbReference>
<dbReference type="NCBIfam" id="NF009044">
    <property type="entry name" value="PRK12378.1"/>
    <property type="match status" value="1"/>
</dbReference>
<dbReference type="InterPro" id="IPR049083">
    <property type="entry name" value="TACO1_YebC_N"/>
</dbReference>